<sequence length="144" mass="16079">MSMSFERYMLDMVQPMRDDLTRIGIQELRTPEEVETSLPDAKGTTLVVVNSVCGCAAGQCRPGVAEALQHDITPDHLFTVFAGQDKEATAKAREYFAPYPPSSPSIALMKDGELVHFIERHQIENRSAAEIAEDLTNAFDRYCR</sequence>
<evidence type="ECO:0000313" key="2">
    <source>
        <dbReference type="EMBL" id="GLX66185.1"/>
    </source>
</evidence>
<dbReference type="PANTHER" id="PTHR40052">
    <property type="entry name" value="UPF0403 PROTEIN YQIW-RELATED"/>
    <property type="match status" value="1"/>
</dbReference>
<reference evidence="2 3" key="1">
    <citation type="submission" date="2023-03" db="EMBL/GenBank/DDBJ databases">
        <title>Draft genome sequence of the bacteria which degrade cell wall of Tricholomamatutake.</title>
        <authorList>
            <person name="Konishi Y."/>
            <person name="Fukuta Y."/>
            <person name="Shirasaka N."/>
        </authorList>
    </citation>
    <scope>NUCLEOTIDE SEQUENCE [LARGE SCALE GENOMIC DNA]</scope>
    <source>
        <strain evidence="3">mu1</strain>
    </source>
</reference>
<accession>A0ABQ6G7B6</accession>
<evidence type="ECO:0000256" key="1">
    <source>
        <dbReference type="ARBA" id="ARBA00038305"/>
    </source>
</evidence>
<organism evidence="2 3">
    <name type="scientific">Paenibacillus glycanilyticus</name>
    <dbReference type="NCBI Taxonomy" id="126569"/>
    <lineage>
        <taxon>Bacteria</taxon>
        <taxon>Bacillati</taxon>
        <taxon>Bacillota</taxon>
        <taxon>Bacilli</taxon>
        <taxon>Bacillales</taxon>
        <taxon>Paenibacillaceae</taxon>
        <taxon>Paenibacillus</taxon>
    </lineage>
</organism>
<comment type="caution">
    <text evidence="2">The sequence shown here is derived from an EMBL/GenBank/DDBJ whole genome shotgun (WGS) entry which is preliminary data.</text>
</comment>
<name>A0ABQ6G7B6_9BACL</name>
<proteinExistence type="inferred from homology"/>
<dbReference type="EMBL" id="BSSQ01000001">
    <property type="protein sequence ID" value="GLX66185.1"/>
    <property type="molecule type" value="Genomic_DNA"/>
</dbReference>
<evidence type="ECO:0000313" key="3">
    <source>
        <dbReference type="Proteomes" id="UP001157114"/>
    </source>
</evidence>
<dbReference type="InterPro" id="IPR009474">
    <property type="entry name" value="BrxB/BrxA"/>
</dbReference>
<dbReference type="PANTHER" id="PTHR40052:SF2">
    <property type="entry name" value="BACILLIREDOXIN BRXA"/>
    <property type="match status" value="1"/>
</dbReference>
<dbReference type="Gene3D" id="3.40.30.10">
    <property type="entry name" value="Glutaredoxin"/>
    <property type="match status" value="1"/>
</dbReference>
<comment type="similarity">
    <text evidence="1">Belongs to the bacilliredoxin family.</text>
</comment>
<dbReference type="Pfam" id="PF06491">
    <property type="entry name" value="Disulph_isomer"/>
    <property type="match status" value="1"/>
</dbReference>
<dbReference type="Proteomes" id="UP001157114">
    <property type="component" value="Unassembled WGS sequence"/>
</dbReference>
<keyword evidence="3" id="KW-1185">Reference proteome</keyword>
<dbReference type="RefSeq" id="WP_284236858.1">
    <property type="nucleotide sequence ID" value="NZ_BSSQ01000001.1"/>
</dbReference>
<protein>
    <submittedName>
        <fullName evidence="2">UPF0403 protein YphP</fullName>
    </submittedName>
</protein>
<dbReference type="Gene3D" id="6.10.250.2150">
    <property type="match status" value="1"/>
</dbReference>
<gene>
    <name evidence="2" type="primary">yphP</name>
    <name evidence="2" type="ORF">MU1_05290</name>
</gene>
<dbReference type="NCBIfam" id="TIGR04191">
    <property type="entry name" value="YphP_YqiW"/>
    <property type="match status" value="1"/>
</dbReference>